<dbReference type="OrthoDB" id="399374at2"/>
<dbReference type="EMBL" id="LR215037">
    <property type="protein sequence ID" value="VEU75249.1"/>
    <property type="molecule type" value="Genomic_DNA"/>
</dbReference>
<sequence>MNFIASTFSNTCNFFITEEAINDLILNAVSDTKGVKLAQKPRIIFNKNHDNVEIVVDVKVKRNILLKEGLENIKNEIQRQYLSLLNIKPTSIRVCFIEYY</sequence>
<dbReference type="AlphaFoldDB" id="A0A449B3V1"/>
<reference evidence="1 2" key="1">
    <citation type="submission" date="2019-01" db="EMBL/GenBank/DDBJ databases">
        <authorList>
            <consortium name="Pathogen Informatics"/>
        </authorList>
    </citation>
    <scope>NUCLEOTIDE SEQUENCE [LARGE SCALE GENOMIC DNA]</scope>
    <source>
        <strain evidence="1 2">NCTC10168</strain>
    </source>
</reference>
<dbReference type="InterPro" id="IPR054781">
    <property type="entry name" value="Asp23-rel"/>
</dbReference>
<dbReference type="NCBIfam" id="NF045836">
    <property type="entry name" value="MMB_0454_fam"/>
    <property type="match status" value="1"/>
</dbReference>
<protein>
    <submittedName>
        <fullName evidence="1">Uncharacterized protein</fullName>
    </submittedName>
</protein>
<evidence type="ECO:0000313" key="1">
    <source>
        <dbReference type="EMBL" id="VEU75249.1"/>
    </source>
</evidence>
<dbReference type="RefSeq" id="WP_129646189.1">
    <property type="nucleotide sequence ID" value="NZ_LR215037.1"/>
</dbReference>
<keyword evidence="2" id="KW-1185">Reference proteome</keyword>
<gene>
    <name evidence="1" type="ORF">NCTC10168_00166</name>
</gene>
<proteinExistence type="predicted"/>
<dbReference type="KEGG" id="mmau:NCTC10168_00166"/>
<accession>A0A449B3V1</accession>
<evidence type="ECO:0000313" key="2">
    <source>
        <dbReference type="Proteomes" id="UP000290243"/>
    </source>
</evidence>
<name>A0A449B3V1_9BACT</name>
<organism evidence="1 2">
    <name type="scientific">Mycoplasmopsis maculosa</name>
    <dbReference type="NCBI Taxonomy" id="114885"/>
    <lineage>
        <taxon>Bacteria</taxon>
        <taxon>Bacillati</taxon>
        <taxon>Mycoplasmatota</taxon>
        <taxon>Mycoplasmoidales</taxon>
        <taxon>Metamycoplasmataceae</taxon>
        <taxon>Mycoplasmopsis</taxon>
    </lineage>
</organism>
<dbReference type="Proteomes" id="UP000290243">
    <property type="component" value="Chromosome"/>
</dbReference>